<dbReference type="Proteomes" id="UP000199579">
    <property type="component" value="Unassembled WGS sequence"/>
</dbReference>
<keyword evidence="4" id="KW-1185">Reference proteome</keyword>
<dbReference type="RefSeq" id="WP_090945000.1">
    <property type="nucleotide sequence ID" value="NZ_FOKJ01000211.1"/>
</dbReference>
<dbReference type="AlphaFoldDB" id="A0A1I4JBF7"/>
<evidence type="ECO:0000313" key="5">
    <source>
        <dbReference type="Proteomes" id="UP000199579"/>
    </source>
</evidence>
<organism evidence="3 5">
    <name type="scientific">Azotobacter beijerinckii</name>
    <dbReference type="NCBI Taxonomy" id="170623"/>
    <lineage>
        <taxon>Bacteria</taxon>
        <taxon>Pseudomonadati</taxon>
        <taxon>Pseudomonadota</taxon>
        <taxon>Gammaproteobacteria</taxon>
        <taxon>Pseudomonadales</taxon>
        <taxon>Pseudomonadaceae</taxon>
        <taxon>Azotobacter</taxon>
    </lineage>
</organism>
<feature type="domain" description="Ribbon-helix-helix protein CopG" evidence="1">
    <location>
        <begin position="6"/>
        <end position="44"/>
    </location>
</feature>
<evidence type="ECO:0000313" key="4">
    <source>
        <dbReference type="Proteomes" id="UP000198861"/>
    </source>
</evidence>
<dbReference type="Proteomes" id="UP000198861">
    <property type="component" value="Unassembled WGS sequence"/>
</dbReference>
<dbReference type="EMBL" id="FOKJ01000211">
    <property type="protein sequence ID" value="SFB65479.1"/>
    <property type="molecule type" value="Genomic_DNA"/>
</dbReference>
<reference evidence="2 4" key="1">
    <citation type="submission" date="2016-10" db="EMBL/GenBank/DDBJ databases">
        <authorList>
            <person name="Varghese N."/>
            <person name="Submissions S."/>
        </authorList>
    </citation>
    <scope>NUCLEOTIDE SEQUENCE [LARGE SCALE GENOMIC DNA]</scope>
    <source>
        <strain evidence="2 4">DSM 282</strain>
    </source>
</reference>
<evidence type="ECO:0000313" key="2">
    <source>
        <dbReference type="EMBL" id="SFB65479.1"/>
    </source>
</evidence>
<gene>
    <name evidence="2" type="ORF">SAMN04244571_04836</name>
    <name evidence="3" type="ORF">SAMN04244574_04801</name>
</gene>
<dbReference type="Pfam" id="PF01402">
    <property type="entry name" value="RHH_1"/>
    <property type="match status" value="1"/>
</dbReference>
<reference evidence="3 5" key="2">
    <citation type="submission" date="2016-10" db="EMBL/GenBank/DDBJ databases">
        <authorList>
            <person name="de Groot N.N."/>
        </authorList>
    </citation>
    <scope>NUCLEOTIDE SEQUENCE [LARGE SCALE GENOMIC DNA]</scope>
    <source>
        <strain evidence="3 5">DSM 381</strain>
    </source>
</reference>
<dbReference type="SUPFAM" id="SSF47598">
    <property type="entry name" value="Ribbon-helix-helix"/>
    <property type="match status" value="1"/>
</dbReference>
<sequence length="87" mass="9855">MASPVLSFRLDEEIISQLDKLAEATDRDRLYHVKRAMTRYLEAESWQLQAMEVGIEAADAGKLTDLAAVKAKWMSRAKTRNNRSSAE</sequence>
<dbReference type="PANTHER" id="PTHR40688:SF2">
    <property type="entry name" value="RIBBON-HELIX-HELIX PROTEIN COPG DOMAIN-CONTAINING PROTEIN"/>
    <property type="match status" value="1"/>
</dbReference>
<dbReference type="GO" id="GO:0006355">
    <property type="term" value="P:regulation of DNA-templated transcription"/>
    <property type="evidence" value="ECO:0007669"/>
    <property type="project" value="InterPro"/>
</dbReference>
<dbReference type="EMBL" id="FOSX01000212">
    <property type="protein sequence ID" value="SFL63908.1"/>
    <property type="molecule type" value="Genomic_DNA"/>
</dbReference>
<name>A0A1I4JBF7_9GAMM</name>
<proteinExistence type="predicted"/>
<evidence type="ECO:0000313" key="3">
    <source>
        <dbReference type="EMBL" id="SFL63908.1"/>
    </source>
</evidence>
<dbReference type="InterPro" id="IPR052991">
    <property type="entry name" value="Non-func_TypeII_TA_Antitoxin"/>
</dbReference>
<protein>
    <submittedName>
        <fullName evidence="3">Predicted transcriptional regulator</fullName>
    </submittedName>
</protein>
<evidence type="ECO:0000259" key="1">
    <source>
        <dbReference type="Pfam" id="PF01402"/>
    </source>
</evidence>
<accession>A0A1I4JBF7</accession>
<dbReference type="CDD" id="cd22233">
    <property type="entry name" value="RHH_CopAso-like"/>
    <property type="match status" value="1"/>
</dbReference>
<dbReference type="InterPro" id="IPR010985">
    <property type="entry name" value="Ribbon_hlx_hlx"/>
</dbReference>
<dbReference type="PANTHER" id="PTHR40688">
    <property type="match status" value="1"/>
</dbReference>
<dbReference type="InterPro" id="IPR002145">
    <property type="entry name" value="CopG"/>
</dbReference>